<evidence type="ECO:0000256" key="7">
    <source>
        <dbReference type="ARBA" id="ARBA00023157"/>
    </source>
</evidence>
<dbReference type="RefSeq" id="XP_014665824.1">
    <property type="nucleotide sequence ID" value="XM_014810338.1"/>
</dbReference>
<evidence type="ECO:0000256" key="1">
    <source>
        <dbReference type="ARBA" id="ARBA00004613"/>
    </source>
</evidence>
<dbReference type="Pfam" id="PF04706">
    <property type="entry name" value="Dickkopf_N"/>
    <property type="match status" value="1"/>
</dbReference>
<dbReference type="InterPro" id="IPR006796">
    <property type="entry name" value="Dickkopf_N"/>
</dbReference>
<reference evidence="11" key="1">
    <citation type="submission" date="2025-08" db="UniProtKB">
        <authorList>
            <consortium name="RefSeq"/>
        </authorList>
    </citation>
    <scope>IDENTIFICATION</scope>
</reference>
<sequence length="216" mass="24591">MCRRVILLVALLAQLTSTRAYIWSWAWSNPALSQQGQPPEPTYHPRNTHLRADTASNETSEKLQLQVAYQRPCENDKACGKGKFCDHHYGTCEVHRAEASLCRRDGNCEKGLECVFGKCRPVVEHGTVGARCKHDKDCGNSQCCAKQHGEFVCKAKLQIGNKCFVPDGGIDYSLNQLCPCDRGLICRYTPQRRLREEEFDWKFWTDYDDMRCVPGI</sequence>
<dbReference type="InterPro" id="IPR039863">
    <property type="entry name" value="DKK1-4"/>
</dbReference>
<dbReference type="Gene3D" id="2.10.80.10">
    <property type="entry name" value="Lipase, subunit A"/>
    <property type="match status" value="1"/>
</dbReference>
<evidence type="ECO:0000313" key="10">
    <source>
        <dbReference type="Proteomes" id="UP000695022"/>
    </source>
</evidence>
<comment type="subcellular location">
    <subcellularLocation>
        <location evidence="1">Secreted</location>
    </subcellularLocation>
</comment>
<evidence type="ECO:0000313" key="11">
    <source>
        <dbReference type="RefSeq" id="XP_014665824.1"/>
    </source>
</evidence>
<feature type="chain" id="PRO_5045826374" evidence="8">
    <location>
        <begin position="21"/>
        <end position="216"/>
    </location>
</feature>
<evidence type="ECO:0000256" key="6">
    <source>
        <dbReference type="ARBA" id="ARBA00022729"/>
    </source>
</evidence>
<keyword evidence="4" id="KW-0964">Secreted</keyword>
<name>A0ABM1E0V3_PRICU</name>
<keyword evidence="5" id="KW-0879">Wnt signaling pathway</keyword>
<dbReference type="PANTHER" id="PTHR12113:SF31">
    <property type="entry name" value="DICKKOPF N-TERMINAL CYSTEINE-RICH DOMAIN-CONTAINING PROTEIN"/>
    <property type="match status" value="1"/>
</dbReference>
<gene>
    <name evidence="11" type="primary">LOC106807830</name>
</gene>
<comment type="similarity">
    <text evidence="2">Belongs to the dickkopf family.</text>
</comment>
<evidence type="ECO:0000256" key="4">
    <source>
        <dbReference type="ARBA" id="ARBA00022525"/>
    </source>
</evidence>
<keyword evidence="7" id="KW-1015">Disulfide bond</keyword>
<accession>A0ABM1E0V3</accession>
<keyword evidence="6 8" id="KW-0732">Signal</keyword>
<dbReference type="PANTHER" id="PTHR12113">
    <property type="entry name" value="DICKKOPF3-LIKE 3"/>
    <property type="match status" value="1"/>
</dbReference>
<feature type="domain" description="Dickkopf N-terminal cysteine-rich" evidence="9">
    <location>
        <begin position="73"/>
        <end position="119"/>
    </location>
</feature>
<keyword evidence="10" id="KW-1185">Reference proteome</keyword>
<dbReference type="Proteomes" id="UP000695022">
    <property type="component" value="Unplaced"/>
</dbReference>
<protein>
    <submittedName>
        <fullName evidence="11">Dickkopf-related protein 3-like</fullName>
    </submittedName>
</protein>
<keyword evidence="3" id="KW-0217">Developmental protein</keyword>
<organism evidence="10 11">
    <name type="scientific">Priapulus caudatus</name>
    <name type="common">Priapulid worm</name>
    <dbReference type="NCBI Taxonomy" id="37621"/>
    <lineage>
        <taxon>Eukaryota</taxon>
        <taxon>Metazoa</taxon>
        <taxon>Ecdysozoa</taxon>
        <taxon>Scalidophora</taxon>
        <taxon>Priapulida</taxon>
        <taxon>Priapulimorpha</taxon>
        <taxon>Priapulimorphida</taxon>
        <taxon>Priapulidae</taxon>
        <taxon>Priapulus</taxon>
    </lineage>
</organism>
<evidence type="ECO:0000256" key="3">
    <source>
        <dbReference type="ARBA" id="ARBA00022473"/>
    </source>
</evidence>
<evidence type="ECO:0000256" key="8">
    <source>
        <dbReference type="SAM" id="SignalP"/>
    </source>
</evidence>
<evidence type="ECO:0000259" key="9">
    <source>
        <dbReference type="Pfam" id="PF04706"/>
    </source>
</evidence>
<evidence type="ECO:0000256" key="5">
    <source>
        <dbReference type="ARBA" id="ARBA00022687"/>
    </source>
</evidence>
<feature type="signal peptide" evidence="8">
    <location>
        <begin position="1"/>
        <end position="20"/>
    </location>
</feature>
<proteinExistence type="inferred from homology"/>
<dbReference type="GeneID" id="106807830"/>
<evidence type="ECO:0000256" key="2">
    <source>
        <dbReference type="ARBA" id="ARBA00010842"/>
    </source>
</evidence>